<proteinExistence type="predicted"/>
<name>A0ACC3BQS4_PYRYE</name>
<sequence>MTCMIEAPLGQTRPTSAEQQWDTEKNSEDMVGTQLLHAAGGAYARTVPPNPPLRRGTAAYFGDGGSSTADFAAAANLAATHPSPLLLLSRNNGWAISTPVSSQWACDRVAGRAGGGYGVAADHSTSDDASRYRDAPRLAAAAAAADPVTRLRGALAAAGWRGGARDADVDDSAREQRAAVAAAVAAAEAAAAPSAASLFEDVYDVPPPRLAGQRRELLGHLRRHPTTYAGASRVGPSRLDGTSR</sequence>
<dbReference type="Proteomes" id="UP000798662">
    <property type="component" value="Chromosome 1"/>
</dbReference>
<gene>
    <name evidence="1" type="ORF">I4F81_002680</name>
</gene>
<evidence type="ECO:0000313" key="1">
    <source>
        <dbReference type="EMBL" id="KAK1860090.1"/>
    </source>
</evidence>
<accession>A0ACC3BQS4</accession>
<dbReference type="EMBL" id="CM020618">
    <property type="protein sequence ID" value="KAK1860090.1"/>
    <property type="molecule type" value="Genomic_DNA"/>
</dbReference>
<keyword evidence="2" id="KW-1185">Reference proteome</keyword>
<comment type="caution">
    <text evidence="1">The sequence shown here is derived from an EMBL/GenBank/DDBJ whole genome shotgun (WGS) entry which is preliminary data.</text>
</comment>
<protein>
    <submittedName>
        <fullName evidence="1">Uncharacterized protein</fullName>
    </submittedName>
</protein>
<organism evidence="1 2">
    <name type="scientific">Pyropia yezoensis</name>
    <name type="common">Susabi-nori</name>
    <name type="synonym">Porphyra yezoensis</name>
    <dbReference type="NCBI Taxonomy" id="2788"/>
    <lineage>
        <taxon>Eukaryota</taxon>
        <taxon>Rhodophyta</taxon>
        <taxon>Bangiophyceae</taxon>
        <taxon>Bangiales</taxon>
        <taxon>Bangiaceae</taxon>
        <taxon>Pyropia</taxon>
    </lineage>
</organism>
<reference evidence="1" key="1">
    <citation type="submission" date="2019-11" db="EMBL/GenBank/DDBJ databases">
        <title>Nori genome reveals adaptations in red seaweeds to the harsh intertidal environment.</title>
        <authorList>
            <person name="Wang D."/>
            <person name="Mao Y."/>
        </authorList>
    </citation>
    <scope>NUCLEOTIDE SEQUENCE</scope>
    <source>
        <tissue evidence="1">Gametophyte</tissue>
    </source>
</reference>
<evidence type="ECO:0000313" key="2">
    <source>
        <dbReference type="Proteomes" id="UP000798662"/>
    </source>
</evidence>